<evidence type="ECO:0000259" key="2">
    <source>
        <dbReference type="PROSITE" id="PS50994"/>
    </source>
</evidence>
<dbReference type="GO" id="GO:0015074">
    <property type="term" value="P:DNA integration"/>
    <property type="evidence" value="ECO:0007669"/>
    <property type="project" value="InterPro"/>
</dbReference>
<organism evidence="3 4">
    <name type="scientific">Cryobacterium gelidum</name>
    <dbReference type="NCBI Taxonomy" id="1259164"/>
    <lineage>
        <taxon>Bacteria</taxon>
        <taxon>Bacillati</taxon>
        <taxon>Actinomycetota</taxon>
        <taxon>Actinomycetes</taxon>
        <taxon>Micrococcales</taxon>
        <taxon>Microbacteriaceae</taxon>
        <taxon>Cryobacterium</taxon>
    </lineage>
</organism>
<dbReference type="InterPro" id="IPR012337">
    <property type="entry name" value="RNaseH-like_sf"/>
</dbReference>
<evidence type="ECO:0000313" key="4">
    <source>
        <dbReference type="Proteomes" id="UP000297983"/>
    </source>
</evidence>
<dbReference type="PROSITE" id="PS50994">
    <property type="entry name" value="INTEGRASE"/>
    <property type="match status" value="1"/>
</dbReference>
<name>A0A4R9B086_9MICO</name>
<dbReference type="GO" id="GO:0003676">
    <property type="term" value="F:nucleic acid binding"/>
    <property type="evidence" value="ECO:0007669"/>
    <property type="project" value="InterPro"/>
</dbReference>
<protein>
    <submittedName>
        <fullName evidence="3">IS3 family transposase</fullName>
    </submittedName>
</protein>
<dbReference type="NCBIfam" id="NF033516">
    <property type="entry name" value="transpos_IS3"/>
    <property type="match status" value="1"/>
</dbReference>
<dbReference type="Pfam" id="PF13333">
    <property type="entry name" value="rve_2"/>
    <property type="match status" value="1"/>
</dbReference>
<dbReference type="Proteomes" id="UP000297983">
    <property type="component" value="Unassembled WGS sequence"/>
</dbReference>
<dbReference type="Pfam" id="PF13276">
    <property type="entry name" value="HTH_21"/>
    <property type="match status" value="1"/>
</dbReference>
<sequence>MDRAPSLAAIRREHIEQKVAFFHGDSDEVYGAPRILVDLRADGEIISRKTVARTMKRLGLAGICPKNWKTTTVIDHADAYPVDAVKRKWDTGALNQVWVGDITYLRTWEGWVYLATVIDAHSRRVIGWAIANHMRTDLIQDALTMAIVLRGDRPETVTFHSDRGTQYASAQITEFAAAHGITRSMGYTGICWDNALAESFFATLKTEFYYRRVWPARARAIRDVAAWIEDRYNRRRRHSSIGDVTPVDFELQYSSQAAGIQLAA</sequence>
<dbReference type="InterPro" id="IPR048020">
    <property type="entry name" value="Transpos_IS3"/>
</dbReference>
<keyword evidence="4" id="KW-1185">Reference proteome</keyword>
<evidence type="ECO:0000313" key="3">
    <source>
        <dbReference type="EMBL" id="TFD72950.1"/>
    </source>
</evidence>
<dbReference type="SUPFAM" id="SSF53098">
    <property type="entry name" value="Ribonuclease H-like"/>
    <property type="match status" value="1"/>
</dbReference>
<comment type="function">
    <text evidence="1">Involved in the transposition of the insertion sequence.</text>
</comment>
<dbReference type="InterPro" id="IPR025948">
    <property type="entry name" value="HTH-like_dom"/>
</dbReference>
<feature type="domain" description="Integrase catalytic" evidence="2">
    <location>
        <begin position="77"/>
        <end position="254"/>
    </location>
</feature>
<dbReference type="EMBL" id="SOHL01000006">
    <property type="protein sequence ID" value="TFD72950.1"/>
    <property type="molecule type" value="Genomic_DNA"/>
</dbReference>
<comment type="caution">
    <text evidence="3">The sequence shown here is derived from an EMBL/GenBank/DDBJ whole genome shotgun (WGS) entry which is preliminary data.</text>
</comment>
<dbReference type="Gene3D" id="3.30.420.10">
    <property type="entry name" value="Ribonuclease H-like superfamily/Ribonuclease H"/>
    <property type="match status" value="1"/>
</dbReference>
<dbReference type="PANTHER" id="PTHR46889:SF4">
    <property type="entry name" value="TRANSPOSASE INSO FOR INSERTION SEQUENCE ELEMENT IS911B-RELATED"/>
    <property type="match status" value="1"/>
</dbReference>
<dbReference type="Pfam" id="PF00665">
    <property type="entry name" value="rve"/>
    <property type="match status" value="1"/>
</dbReference>
<gene>
    <name evidence="3" type="ORF">E3T50_03680</name>
</gene>
<evidence type="ECO:0000256" key="1">
    <source>
        <dbReference type="ARBA" id="ARBA00002286"/>
    </source>
</evidence>
<dbReference type="PANTHER" id="PTHR46889">
    <property type="entry name" value="TRANSPOSASE INSF FOR INSERTION SEQUENCE IS3B-RELATED"/>
    <property type="match status" value="1"/>
</dbReference>
<dbReference type="AlphaFoldDB" id="A0A4R9B086"/>
<proteinExistence type="predicted"/>
<dbReference type="InterPro" id="IPR001584">
    <property type="entry name" value="Integrase_cat-core"/>
</dbReference>
<accession>A0A4R9B086</accession>
<dbReference type="InterPro" id="IPR036397">
    <property type="entry name" value="RNaseH_sf"/>
</dbReference>
<dbReference type="InterPro" id="IPR050900">
    <property type="entry name" value="Transposase_IS3/IS150/IS904"/>
</dbReference>
<reference evidence="3 4" key="1">
    <citation type="submission" date="2019-03" db="EMBL/GenBank/DDBJ databases">
        <title>Genomics of glacier-inhabiting Cryobacterium strains.</title>
        <authorList>
            <person name="Liu Q."/>
            <person name="Xin Y.-H."/>
        </authorList>
    </citation>
    <scope>NUCLEOTIDE SEQUENCE [LARGE SCALE GENOMIC DNA]</scope>
    <source>
        <strain evidence="3 4">Hz16</strain>
    </source>
</reference>